<evidence type="ECO:0000259" key="1">
    <source>
        <dbReference type="PROSITE" id="PS51186"/>
    </source>
</evidence>
<dbReference type="InterPro" id="IPR000182">
    <property type="entry name" value="GNAT_dom"/>
</dbReference>
<dbReference type="Proteomes" id="UP001276659">
    <property type="component" value="Unassembled WGS sequence"/>
</dbReference>
<accession>A0AAD9Z3H8</accession>
<dbReference type="PANTHER" id="PTHR47542">
    <property type="entry name" value="ACYL-COA N-ACYLTRANSFERASES (NAT) SUPERFAMILY PROTEIN"/>
    <property type="match status" value="1"/>
</dbReference>
<protein>
    <recommendedName>
        <fullName evidence="1">N-acetyltransferase domain-containing protein</fullName>
    </recommendedName>
</protein>
<evidence type="ECO:0000313" key="2">
    <source>
        <dbReference type="EMBL" id="KAK3170954.1"/>
    </source>
</evidence>
<feature type="domain" description="N-acetyltransferase" evidence="1">
    <location>
        <begin position="13"/>
        <end position="161"/>
    </location>
</feature>
<gene>
    <name evidence="2" type="ORF">OEA41_003038</name>
</gene>
<dbReference type="Gene3D" id="3.40.630.30">
    <property type="match status" value="1"/>
</dbReference>
<reference evidence="2" key="1">
    <citation type="submission" date="2022-11" db="EMBL/GenBank/DDBJ databases">
        <title>Chromosomal genome sequence assembly and mating type (MAT) locus characterization of the leprose asexual lichenized fungus Lepraria neglecta (Nyl.) Erichsen.</title>
        <authorList>
            <person name="Allen J.L."/>
            <person name="Pfeffer B."/>
        </authorList>
    </citation>
    <scope>NUCLEOTIDE SEQUENCE</scope>
    <source>
        <strain evidence="2">Allen 5258</strain>
    </source>
</reference>
<dbReference type="CDD" id="cd04301">
    <property type="entry name" value="NAT_SF"/>
    <property type="match status" value="1"/>
</dbReference>
<dbReference type="PANTHER" id="PTHR47542:SF2">
    <property type="entry name" value="ACYL-COA N-ACYLTRANSFERASES (NAT) SUPERFAMILY PROTEIN"/>
    <property type="match status" value="1"/>
</dbReference>
<sequence>MATFTPLSLQTGKHFPASKQAILAQVQRAERKNFPRHESFDFESELRKRNVELVAVLNEDASGPILIAYLIFVHAKPGNFVWLHKICVLEQFRRQNTASTMLKTMAERYKGRGCSKIQLWVDEQNLPARGLYKGAGFQDVNKVEDYYTLGRTGIRMALLLLSP</sequence>
<comment type="caution">
    <text evidence="2">The sequence shown here is derived from an EMBL/GenBank/DDBJ whole genome shotgun (WGS) entry which is preliminary data.</text>
</comment>
<dbReference type="PROSITE" id="PS51186">
    <property type="entry name" value="GNAT"/>
    <property type="match status" value="1"/>
</dbReference>
<keyword evidence="3" id="KW-1185">Reference proteome</keyword>
<dbReference type="AlphaFoldDB" id="A0AAD9Z3H8"/>
<organism evidence="2 3">
    <name type="scientific">Lepraria neglecta</name>
    <dbReference type="NCBI Taxonomy" id="209136"/>
    <lineage>
        <taxon>Eukaryota</taxon>
        <taxon>Fungi</taxon>
        <taxon>Dikarya</taxon>
        <taxon>Ascomycota</taxon>
        <taxon>Pezizomycotina</taxon>
        <taxon>Lecanoromycetes</taxon>
        <taxon>OSLEUM clade</taxon>
        <taxon>Lecanoromycetidae</taxon>
        <taxon>Lecanorales</taxon>
        <taxon>Lecanorineae</taxon>
        <taxon>Stereocaulaceae</taxon>
        <taxon>Lepraria</taxon>
    </lineage>
</organism>
<dbReference type="SUPFAM" id="SSF55729">
    <property type="entry name" value="Acyl-CoA N-acyltransferases (Nat)"/>
    <property type="match status" value="1"/>
</dbReference>
<dbReference type="Pfam" id="PF00583">
    <property type="entry name" value="Acetyltransf_1"/>
    <property type="match status" value="1"/>
</dbReference>
<dbReference type="InterPro" id="IPR016181">
    <property type="entry name" value="Acyl_CoA_acyltransferase"/>
</dbReference>
<name>A0AAD9Z3H8_9LECA</name>
<dbReference type="GO" id="GO:0016747">
    <property type="term" value="F:acyltransferase activity, transferring groups other than amino-acyl groups"/>
    <property type="evidence" value="ECO:0007669"/>
    <property type="project" value="InterPro"/>
</dbReference>
<dbReference type="EMBL" id="JASNWA010000008">
    <property type="protein sequence ID" value="KAK3170954.1"/>
    <property type="molecule type" value="Genomic_DNA"/>
</dbReference>
<proteinExistence type="predicted"/>
<evidence type="ECO:0000313" key="3">
    <source>
        <dbReference type="Proteomes" id="UP001276659"/>
    </source>
</evidence>